<protein>
    <submittedName>
        <fullName evidence="5">3-keto-5-aminohexanoate cleavage protein</fullName>
    </submittedName>
</protein>
<dbReference type="OrthoDB" id="63399at2"/>
<comment type="cofactor">
    <cofactor evidence="1">
        <name>Zn(2+)</name>
        <dbReference type="ChEBI" id="CHEBI:29105"/>
    </cofactor>
</comment>
<dbReference type="Pfam" id="PF05853">
    <property type="entry name" value="BKACE"/>
    <property type="match status" value="1"/>
</dbReference>
<dbReference type="EMBL" id="SIRS01000004">
    <property type="protein sequence ID" value="TBN15378.1"/>
    <property type="molecule type" value="Genomic_DNA"/>
</dbReference>
<dbReference type="AlphaFoldDB" id="A0A4Q9FM34"/>
<comment type="caution">
    <text evidence="5">The sequence shown here is derived from an EMBL/GenBank/DDBJ whole genome shotgun (WGS) entry which is preliminary data.</text>
</comment>
<proteinExistence type="predicted"/>
<gene>
    <name evidence="5" type="ORF">EYD46_09555</name>
</gene>
<keyword evidence="3" id="KW-0479">Metal-binding</keyword>
<evidence type="ECO:0000256" key="2">
    <source>
        <dbReference type="ARBA" id="ARBA00022679"/>
    </source>
</evidence>
<dbReference type="RefSeq" id="WP_130936865.1">
    <property type="nucleotide sequence ID" value="NZ_BMEE01000004.1"/>
</dbReference>
<sequence>MNTDYILNFTPTGMIPTKDMTPHVPVSVSEIVEDVHEATEIGITMVHLHSRDAITGNPTYKKEIYAKIVEGIRKYAPELVVCLSLSGRDFGALEQRSDPLLLDGNLKPDMGSLTLSSLNFNKTASINAPDMIANLAAIMKEKGIVPELEAFDIGMINYAKYLIKKNLIEPPFYFNLLFGNIACSQANLLHSGVMINDLPEQSYWSLAGIGNEQLKMNSLSLAFGGGVRVGLEDNIWYDTARTRLATNLDLLKRVQIIASANGRKVMQPKAFRKIMNMNSGSSKYGRDFKNG</sequence>
<dbReference type="PANTHER" id="PTHR37418:SF2">
    <property type="entry name" value="3-KETO-5-AMINOHEXANOATE CLEAVAGE ENZYME"/>
    <property type="match status" value="1"/>
</dbReference>
<dbReference type="Gene3D" id="3.20.20.70">
    <property type="entry name" value="Aldolase class I"/>
    <property type="match status" value="1"/>
</dbReference>
<dbReference type="GO" id="GO:0043720">
    <property type="term" value="F:3-keto-5-aminohexanoate cleavage activity"/>
    <property type="evidence" value="ECO:0007669"/>
    <property type="project" value="InterPro"/>
</dbReference>
<evidence type="ECO:0000313" key="5">
    <source>
        <dbReference type="EMBL" id="TBN15378.1"/>
    </source>
</evidence>
<evidence type="ECO:0000256" key="4">
    <source>
        <dbReference type="ARBA" id="ARBA00022833"/>
    </source>
</evidence>
<accession>A0A4Q9FM34</accession>
<evidence type="ECO:0000313" key="6">
    <source>
        <dbReference type="Proteomes" id="UP000292372"/>
    </source>
</evidence>
<dbReference type="InterPro" id="IPR013785">
    <property type="entry name" value="Aldolase_TIM"/>
</dbReference>
<keyword evidence="4" id="KW-0862">Zinc</keyword>
<dbReference type="GO" id="GO:0046872">
    <property type="term" value="F:metal ion binding"/>
    <property type="evidence" value="ECO:0007669"/>
    <property type="project" value="UniProtKB-KW"/>
</dbReference>
<organism evidence="5 6">
    <name type="scientific">Hyunsoonleella pacifica</name>
    <dbReference type="NCBI Taxonomy" id="1080224"/>
    <lineage>
        <taxon>Bacteria</taxon>
        <taxon>Pseudomonadati</taxon>
        <taxon>Bacteroidota</taxon>
        <taxon>Flavobacteriia</taxon>
        <taxon>Flavobacteriales</taxon>
        <taxon>Flavobacteriaceae</taxon>
    </lineage>
</organism>
<reference evidence="5 6" key="1">
    <citation type="journal article" date="2015" name="Int. J. Syst. Evol. Microbiol.">
        <title>Hyunsoonleella pacifica sp. nov., isolated from seawater of South Pacific Gyre.</title>
        <authorList>
            <person name="Gao X."/>
            <person name="Zhang Z."/>
            <person name="Dai X."/>
            <person name="Zhang X.H."/>
        </authorList>
    </citation>
    <scope>NUCLEOTIDE SEQUENCE [LARGE SCALE GENOMIC DNA]</scope>
    <source>
        <strain evidence="5 6">SW033</strain>
    </source>
</reference>
<evidence type="ECO:0000256" key="1">
    <source>
        <dbReference type="ARBA" id="ARBA00001947"/>
    </source>
</evidence>
<dbReference type="PANTHER" id="PTHR37418">
    <property type="entry name" value="3-KETO-5-AMINOHEXANOATE CLEAVAGE ENZYME-RELATED"/>
    <property type="match status" value="1"/>
</dbReference>
<keyword evidence="6" id="KW-1185">Reference proteome</keyword>
<dbReference type="InterPro" id="IPR008567">
    <property type="entry name" value="BKACE"/>
</dbReference>
<name>A0A4Q9FM34_9FLAO</name>
<evidence type="ECO:0000256" key="3">
    <source>
        <dbReference type="ARBA" id="ARBA00022723"/>
    </source>
</evidence>
<keyword evidence="2" id="KW-0808">Transferase</keyword>
<dbReference type="Proteomes" id="UP000292372">
    <property type="component" value="Unassembled WGS sequence"/>
</dbReference>